<organism evidence="2 3">
    <name type="scientific">Pseudoalteromonas ruthenica</name>
    <dbReference type="NCBI Taxonomy" id="151081"/>
    <lineage>
        <taxon>Bacteria</taxon>
        <taxon>Pseudomonadati</taxon>
        <taxon>Pseudomonadota</taxon>
        <taxon>Gammaproteobacteria</taxon>
        <taxon>Alteromonadales</taxon>
        <taxon>Pseudoalteromonadaceae</taxon>
        <taxon>Pseudoalteromonas</taxon>
    </lineage>
</organism>
<proteinExistence type="predicted"/>
<keyword evidence="3" id="KW-1185">Reference proteome</keyword>
<feature type="signal peptide" evidence="1">
    <location>
        <begin position="1"/>
        <end position="21"/>
    </location>
</feature>
<evidence type="ECO:0000313" key="2">
    <source>
        <dbReference type="EMBL" id="KJY99871.1"/>
    </source>
</evidence>
<evidence type="ECO:0000313" key="3">
    <source>
        <dbReference type="Proteomes" id="UP000033664"/>
    </source>
</evidence>
<protein>
    <submittedName>
        <fullName evidence="2">Uncharacterized protein</fullName>
    </submittedName>
</protein>
<reference evidence="2 3" key="1">
    <citation type="journal article" date="2015" name="BMC Genomics">
        <title>Genome mining reveals unlocked bioactive potential of marine Gram-negative bacteria.</title>
        <authorList>
            <person name="Machado H."/>
            <person name="Sonnenschein E.C."/>
            <person name="Melchiorsen J."/>
            <person name="Gram L."/>
        </authorList>
    </citation>
    <scope>NUCLEOTIDE SEQUENCE [LARGE SCALE GENOMIC DNA]</scope>
    <source>
        <strain evidence="2 3">S3137</strain>
    </source>
</reference>
<dbReference type="PATRIC" id="fig|151081.8.peg.1066"/>
<accession>A0A0F4PZY5</accession>
<name>A0A0F4PZY5_9GAMM</name>
<dbReference type="Proteomes" id="UP000033664">
    <property type="component" value="Unassembled WGS sequence"/>
</dbReference>
<evidence type="ECO:0000256" key="1">
    <source>
        <dbReference type="SAM" id="SignalP"/>
    </source>
</evidence>
<dbReference type="EMBL" id="JXXZ01000007">
    <property type="protein sequence ID" value="KJY99871.1"/>
    <property type="molecule type" value="Genomic_DNA"/>
</dbReference>
<gene>
    <name evidence="2" type="ORF">TW72_09630</name>
</gene>
<sequence>MRFSQLITLVFALIIAEQLNATENNTLFGSVECSQYNKKKNEPNWQYGYKNWWSGYLTGTGVVFKQGQSPDKMPEGQNFILSIGSYCNTNPSSNLKNAIDKYIADQVKAGHATLPNNQMQPMPNNGSAE</sequence>
<dbReference type="AlphaFoldDB" id="A0A0F4PZY5"/>
<dbReference type="RefSeq" id="WP_045978775.1">
    <property type="nucleotide sequence ID" value="NZ_JXXY01000004.1"/>
</dbReference>
<comment type="caution">
    <text evidence="2">The sequence shown here is derived from an EMBL/GenBank/DDBJ whole genome shotgun (WGS) entry which is preliminary data.</text>
</comment>
<dbReference type="OrthoDB" id="6401069at2"/>
<feature type="chain" id="PRO_5002474898" evidence="1">
    <location>
        <begin position="22"/>
        <end position="129"/>
    </location>
</feature>
<dbReference type="GeneID" id="58228750"/>
<keyword evidence="1" id="KW-0732">Signal</keyword>